<dbReference type="RefSeq" id="WP_012798257.1">
    <property type="nucleotide sequence ID" value="NC_013165.1"/>
</dbReference>
<dbReference type="EMBL" id="CP001684">
    <property type="protein sequence ID" value="ACV22154.1"/>
    <property type="molecule type" value="Genomic_DNA"/>
</dbReference>
<dbReference type="Pfam" id="PF08530">
    <property type="entry name" value="PepX_C"/>
    <property type="match status" value="1"/>
</dbReference>
<dbReference type="eggNOG" id="COG2936">
    <property type="taxonomic scope" value="Bacteria"/>
</dbReference>
<organism evidence="3 4">
    <name type="scientific">Slackia heliotrinireducens (strain ATCC 29202 / DSM 20476 / NCTC 11029 / RHS 1)</name>
    <name type="common">Peptococcus heliotrinreducens</name>
    <dbReference type="NCBI Taxonomy" id="471855"/>
    <lineage>
        <taxon>Bacteria</taxon>
        <taxon>Bacillati</taxon>
        <taxon>Actinomycetota</taxon>
        <taxon>Coriobacteriia</taxon>
        <taxon>Eggerthellales</taxon>
        <taxon>Eggerthellaceae</taxon>
        <taxon>Slackia</taxon>
    </lineage>
</organism>
<evidence type="ECO:0000259" key="2">
    <source>
        <dbReference type="SMART" id="SM00939"/>
    </source>
</evidence>
<name>C7N5G9_SLAHD</name>
<dbReference type="AlphaFoldDB" id="C7N5G9"/>
<dbReference type="SMART" id="SM00939">
    <property type="entry name" value="PepX_C"/>
    <property type="match status" value="1"/>
</dbReference>
<dbReference type="Gene3D" id="1.10.3020.20">
    <property type="match status" value="1"/>
</dbReference>
<dbReference type="InterPro" id="IPR005674">
    <property type="entry name" value="CocE/Ser_esterase"/>
</dbReference>
<dbReference type="PANTHER" id="PTHR43056:SF10">
    <property type="entry name" value="COCE_NOND FAMILY, PUTATIVE (AFU_ORTHOLOGUE AFUA_7G00600)-RELATED"/>
    <property type="match status" value="1"/>
</dbReference>
<keyword evidence="4" id="KW-1185">Reference proteome</keyword>
<sequence length="581" mass="66855">MEPEIIKRDDGKIEIPETFYNGGTVNVIYRPSPEPVDPMKLTLDGLGFYPELNQRSYIEDGLLVDQDVPIKMRDGITLYADLIRPKDQLNDLPCIISWCFYGKRPGDSPKNWQIFGVPPGTASKMTKFEGPDPEYWCNQGYAVLNVDTRGAGNSEGNLVIWGEQDGRDGYDTIEWVAEQPWSNGRVTIFGNSGLCMCQWWIGAEQPPHLTCLGAWEGTSDLYREFICEGGIPAPGFNNFVMSDARGPGYIEDYVQMIKEHPLIDAYWESKIPQVEKIKVPVYCTAGWSHLHLRGSLNAFRKIRSPKKWLRVHRDFEWPDTYSWWNLEDLKRFYDRYMKDIHNGWEMTPKVRIEVIDAYDYDFQVNRPETSFPIKRTEYKKLYLDASNGSLNDEPIAVEASASYDGNTGETCFDITFTEDVELTGYMKLHAWVAAPDHDDADIFLTVLKLDEEGEWIPTNVLGEPHPGAWGKIRVSHRELDEDLSSDFQPVMAHRRELKLAPGEIVPIDVEFYPHSRIWHAGQQLRLRFAGRYIREGWFEPFSWETDNVGETVVYTGGQYDSYLQVPVIPPKYQTKGGYVYR</sequence>
<dbReference type="HOGENOM" id="CLU_015590_3_0_11"/>
<dbReference type="InterPro" id="IPR029058">
    <property type="entry name" value="AB_hydrolase_fold"/>
</dbReference>
<gene>
    <name evidence="3" type="ordered locus">Shel_11190</name>
</gene>
<keyword evidence="1 3" id="KW-0378">Hydrolase</keyword>
<dbReference type="Gene3D" id="2.60.120.260">
    <property type="entry name" value="Galactose-binding domain-like"/>
    <property type="match status" value="1"/>
</dbReference>
<evidence type="ECO:0000313" key="3">
    <source>
        <dbReference type="EMBL" id="ACV22154.1"/>
    </source>
</evidence>
<dbReference type="Pfam" id="PF02129">
    <property type="entry name" value="Peptidase_S15"/>
    <property type="match status" value="1"/>
</dbReference>
<dbReference type="SUPFAM" id="SSF49785">
    <property type="entry name" value="Galactose-binding domain-like"/>
    <property type="match status" value="1"/>
</dbReference>
<dbReference type="InterPro" id="IPR013736">
    <property type="entry name" value="Xaa-Pro_dipept_C"/>
</dbReference>
<dbReference type="KEGG" id="shi:Shel_11190"/>
<dbReference type="PANTHER" id="PTHR43056">
    <property type="entry name" value="PEPTIDASE S9 PROLYL OLIGOPEPTIDASE"/>
    <property type="match status" value="1"/>
</dbReference>
<dbReference type="Gene3D" id="3.40.50.1820">
    <property type="entry name" value="alpha/beta hydrolase"/>
    <property type="match status" value="1"/>
</dbReference>
<dbReference type="GO" id="GO:0008239">
    <property type="term" value="F:dipeptidyl-peptidase activity"/>
    <property type="evidence" value="ECO:0007669"/>
    <property type="project" value="InterPro"/>
</dbReference>
<dbReference type="Proteomes" id="UP000002026">
    <property type="component" value="Chromosome"/>
</dbReference>
<dbReference type="InterPro" id="IPR000383">
    <property type="entry name" value="Xaa-Pro-like_dom"/>
</dbReference>
<dbReference type="NCBIfam" id="TIGR00976">
    <property type="entry name" value="CocE_NonD"/>
    <property type="match status" value="1"/>
</dbReference>
<reference evidence="3 4" key="1">
    <citation type="journal article" date="2009" name="Stand. Genomic Sci.">
        <title>Complete genome sequence of Slackia heliotrinireducens type strain (RHS 1).</title>
        <authorList>
            <person name="Pukall R."/>
            <person name="Lapidus A."/>
            <person name="Nolan M."/>
            <person name="Copeland A."/>
            <person name="Glavina Del Rio T."/>
            <person name="Lucas S."/>
            <person name="Chen F."/>
            <person name="Tice H."/>
            <person name="Cheng J.F."/>
            <person name="Chertkov O."/>
            <person name="Bruce D."/>
            <person name="Goodwin L."/>
            <person name="Kuske C."/>
            <person name="Brettin T."/>
            <person name="Detter J.C."/>
            <person name="Han C."/>
            <person name="Pitluck S."/>
            <person name="Pati A."/>
            <person name="Mavrommatis K."/>
            <person name="Ivanova N."/>
            <person name="Ovchinnikova G."/>
            <person name="Chen A."/>
            <person name="Palaniappan K."/>
            <person name="Schneider S."/>
            <person name="Rohde M."/>
            <person name="Chain P."/>
            <person name="D'haeseleer P."/>
            <person name="Goker M."/>
            <person name="Bristow J."/>
            <person name="Eisen J.A."/>
            <person name="Markowitz V."/>
            <person name="Kyrpides N.C."/>
            <person name="Klenk H.P."/>
            <person name="Hugenholtz P."/>
        </authorList>
    </citation>
    <scope>NUCLEOTIDE SEQUENCE [LARGE SCALE GENOMIC DNA]</scope>
    <source>
        <strain evidence="4">ATCC 29202 / DSM 20476 / NCTC 11029 / RHS 1</strain>
    </source>
</reference>
<dbReference type="InterPro" id="IPR008979">
    <property type="entry name" value="Galactose-bd-like_sf"/>
</dbReference>
<dbReference type="InterPro" id="IPR050585">
    <property type="entry name" value="Xaa-Pro_dipeptidyl-ppase/CocE"/>
</dbReference>
<evidence type="ECO:0000256" key="1">
    <source>
        <dbReference type="ARBA" id="ARBA00022801"/>
    </source>
</evidence>
<protein>
    <submittedName>
        <fullName evidence="3">Putative hydrolase, CocE/NonD family</fullName>
    </submittedName>
</protein>
<accession>C7N5G9</accession>
<dbReference type="SUPFAM" id="SSF53474">
    <property type="entry name" value="alpha/beta-Hydrolases"/>
    <property type="match status" value="1"/>
</dbReference>
<feature type="domain" description="Xaa-Pro dipeptidyl-peptidase C-terminal" evidence="2">
    <location>
        <begin position="330"/>
        <end position="564"/>
    </location>
</feature>
<evidence type="ECO:0000313" key="4">
    <source>
        <dbReference type="Proteomes" id="UP000002026"/>
    </source>
</evidence>
<proteinExistence type="predicted"/>